<feature type="domain" description="PepSY" evidence="2">
    <location>
        <begin position="70"/>
        <end position="130"/>
    </location>
</feature>
<evidence type="ECO:0000313" key="4">
    <source>
        <dbReference type="Proteomes" id="UP000094707"/>
    </source>
</evidence>
<name>A0A1D3L2W4_9EURY</name>
<dbReference type="STRING" id="118062.MCBB_1394"/>
<sequence>MEKTTTILLVLCVVLVAALSLTVGLLIGNQNNNHMVVNTTNNTTAAANNTTNQTQTEKTSTTKKTSSNGKITANQAANIALKSVGDGWSVMYVDYETSPTYVAPCYQVGVRNPDTHVSQDVYVNAQTGSIMLNPQG</sequence>
<dbReference type="KEGG" id="mcub:MCBB_1394"/>
<dbReference type="Pfam" id="PF03413">
    <property type="entry name" value="PepSY"/>
    <property type="match status" value="1"/>
</dbReference>
<keyword evidence="4" id="KW-1185">Reference proteome</keyword>
<evidence type="ECO:0000313" key="3">
    <source>
        <dbReference type="EMBL" id="SCG85951.1"/>
    </source>
</evidence>
<evidence type="ECO:0000256" key="1">
    <source>
        <dbReference type="SAM" id="MobiDB-lite"/>
    </source>
</evidence>
<organism evidence="3 4">
    <name type="scientific">Methanobacterium congolense</name>
    <dbReference type="NCBI Taxonomy" id="118062"/>
    <lineage>
        <taxon>Archaea</taxon>
        <taxon>Methanobacteriati</taxon>
        <taxon>Methanobacteriota</taxon>
        <taxon>Methanomada group</taxon>
        <taxon>Methanobacteria</taxon>
        <taxon>Methanobacteriales</taxon>
        <taxon>Methanobacteriaceae</taxon>
        <taxon>Methanobacterium</taxon>
    </lineage>
</organism>
<dbReference type="RefSeq" id="WP_071907062.1">
    <property type="nucleotide sequence ID" value="NZ_LT607756.1"/>
</dbReference>
<dbReference type="Proteomes" id="UP000094707">
    <property type="component" value="Chromosome I"/>
</dbReference>
<reference evidence="3 4" key="1">
    <citation type="submission" date="2016-08" db="EMBL/GenBank/DDBJ databases">
        <authorList>
            <person name="Seilhamer J.J."/>
        </authorList>
    </citation>
    <scope>NUCLEOTIDE SEQUENCE [LARGE SCALE GENOMIC DNA]</scope>
    <source>
        <strain evidence="3">Buetzberg</strain>
    </source>
</reference>
<gene>
    <name evidence="3" type="ORF">MCBB_1394</name>
</gene>
<dbReference type="GeneID" id="30412236"/>
<protein>
    <submittedName>
        <fullName evidence="3">Region of a membrane-bound protein predicted to be embedded in the membrane</fullName>
    </submittedName>
</protein>
<dbReference type="Gene3D" id="3.10.450.40">
    <property type="match status" value="1"/>
</dbReference>
<accession>A0A1D3L2W4</accession>
<dbReference type="InterPro" id="IPR025711">
    <property type="entry name" value="PepSY"/>
</dbReference>
<feature type="region of interest" description="Disordered" evidence="1">
    <location>
        <begin position="45"/>
        <end position="68"/>
    </location>
</feature>
<dbReference type="EMBL" id="LT607756">
    <property type="protein sequence ID" value="SCG85951.1"/>
    <property type="molecule type" value="Genomic_DNA"/>
</dbReference>
<evidence type="ECO:0000259" key="2">
    <source>
        <dbReference type="Pfam" id="PF03413"/>
    </source>
</evidence>
<dbReference type="AlphaFoldDB" id="A0A1D3L2W4"/>
<proteinExistence type="predicted"/>